<accession>A0A9D4IS85</accession>
<protein>
    <submittedName>
        <fullName evidence="1">Uncharacterized protein</fullName>
    </submittedName>
</protein>
<proteinExistence type="predicted"/>
<reference evidence="1" key="2">
    <citation type="submission" date="2020-11" db="EMBL/GenBank/DDBJ databases">
        <authorList>
            <person name="McCartney M.A."/>
            <person name="Auch B."/>
            <person name="Kono T."/>
            <person name="Mallez S."/>
            <person name="Becker A."/>
            <person name="Gohl D.M."/>
            <person name="Silverstein K.A.T."/>
            <person name="Koren S."/>
            <person name="Bechman K.B."/>
            <person name="Herman A."/>
            <person name="Abrahante J.E."/>
            <person name="Garbe J."/>
        </authorList>
    </citation>
    <scope>NUCLEOTIDE SEQUENCE</scope>
    <source>
        <strain evidence="1">Duluth1</strain>
        <tissue evidence="1">Whole animal</tissue>
    </source>
</reference>
<dbReference type="EMBL" id="JAIWYP010000008">
    <property type="protein sequence ID" value="KAH3783067.1"/>
    <property type="molecule type" value="Genomic_DNA"/>
</dbReference>
<name>A0A9D4IS85_DREPO</name>
<dbReference type="AlphaFoldDB" id="A0A9D4IS85"/>
<dbReference type="Proteomes" id="UP000828390">
    <property type="component" value="Unassembled WGS sequence"/>
</dbReference>
<comment type="caution">
    <text evidence="1">The sequence shown here is derived from an EMBL/GenBank/DDBJ whole genome shotgun (WGS) entry which is preliminary data.</text>
</comment>
<reference evidence="1" key="1">
    <citation type="journal article" date="2019" name="bioRxiv">
        <title>The Genome of the Zebra Mussel, Dreissena polymorpha: A Resource for Invasive Species Research.</title>
        <authorList>
            <person name="McCartney M.A."/>
            <person name="Auch B."/>
            <person name="Kono T."/>
            <person name="Mallez S."/>
            <person name="Zhang Y."/>
            <person name="Obille A."/>
            <person name="Becker A."/>
            <person name="Abrahante J.E."/>
            <person name="Garbe J."/>
            <person name="Badalamenti J.P."/>
            <person name="Herman A."/>
            <person name="Mangelson H."/>
            <person name="Liachko I."/>
            <person name="Sullivan S."/>
            <person name="Sone E.D."/>
            <person name="Koren S."/>
            <person name="Silverstein K.A.T."/>
            <person name="Beckman K.B."/>
            <person name="Gohl D.M."/>
        </authorList>
    </citation>
    <scope>NUCLEOTIDE SEQUENCE</scope>
    <source>
        <strain evidence="1">Duluth1</strain>
        <tissue evidence="1">Whole animal</tissue>
    </source>
</reference>
<evidence type="ECO:0000313" key="1">
    <source>
        <dbReference type="EMBL" id="KAH3783067.1"/>
    </source>
</evidence>
<keyword evidence="3" id="KW-1185">Reference proteome</keyword>
<organism evidence="1 3">
    <name type="scientific">Dreissena polymorpha</name>
    <name type="common">Zebra mussel</name>
    <name type="synonym">Mytilus polymorpha</name>
    <dbReference type="NCBI Taxonomy" id="45954"/>
    <lineage>
        <taxon>Eukaryota</taxon>
        <taxon>Metazoa</taxon>
        <taxon>Spiralia</taxon>
        <taxon>Lophotrochozoa</taxon>
        <taxon>Mollusca</taxon>
        <taxon>Bivalvia</taxon>
        <taxon>Autobranchia</taxon>
        <taxon>Heteroconchia</taxon>
        <taxon>Euheterodonta</taxon>
        <taxon>Imparidentia</taxon>
        <taxon>Neoheterodontei</taxon>
        <taxon>Myida</taxon>
        <taxon>Dreissenoidea</taxon>
        <taxon>Dreissenidae</taxon>
        <taxon>Dreissena</taxon>
    </lineage>
</organism>
<evidence type="ECO:0000313" key="2">
    <source>
        <dbReference type="EMBL" id="KAH3832360.1"/>
    </source>
</evidence>
<sequence length="91" mass="9999">MHLAQFQRNKAHVILFSFSVTTPAYSSNSYTSPPECEVKVINFSRVDGLAGASSQMSGAKAVQALKGSNGFWSPTTDDVETYPYLFFQVIQ</sequence>
<gene>
    <name evidence="2" type="ORF">DPMN_105645</name>
    <name evidence="1" type="ORF">DPMN_160995</name>
</gene>
<evidence type="ECO:0000313" key="3">
    <source>
        <dbReference type="Proteomes" id="UP000828390"/>
    </source>
</evidence>
<dbReference type="EMBL" id="JAIWYP010000004">
    <property type="protein sequence ID" value="KAH3832360.1"/>
    <property type="molecule type" value="Genomic_DNA"/>
</dbReference>